<reference evidence="2" key="1">
    <citation type="submission" date="2016-05" db="EMBL/GenBank/DDBJ databases">
        <authorList>
            <person name="Cock P.J.A."/>
            <person name="Cock P.J.A."/>
        </authorList>
    </citation>
    <scope>NUCLEOTIDE SEQUENCE</scope>
    <source>
        <strain evidence="2">PWN146_assembly</strain>
    </source>
</reference>
<proteinExistence type="predicted"/>
<protein>
    <recommendedName>
        <fullName evidence="1">SMEK domain-containing protein</fullName>
    </recommendedName>
</protein>
<name>A0A1C3HKV8_SERMA</name>
<dbReference type="EMBL" id="LT575490">
    <property type="protein sequence ID" value="SAY45690.1"/>
    <property type="molecule type" value="Genomic_DNA"/>
</dbReference>
<dbReference type="InterPro" id="IPR047740">
    <property type="entry name" value="SMEK_dom"/>
</dbReference>
<dbReference type="AlphaFoldDB" id="A0A1C3HKV8"/>
<sequence>MIKSMEYIANISSGLAYLSRCVEARASLNLNDINIHSENFYKDLFNLIYNYNLNNLNSINQNSASIDLADDEKKLCIQVTCTNTIEKIKKTVDKFIKEKLHEKYDTLQVLILTKKKNYNTKEYGEDGVYKLNIKSGVIDYRDVLRHIQNLTSEKQLEVKCFLERELNLKETESTPKEVKTLMHMIKILSNDDHPSAGNGFAEKPDPENKIYKRFSDHSSTIIEKYTRLAPMYGDILQCIRGESDIGLIKQKKMEIFLEKQSDDFLIAEHNNPLLALEKLKTFYCNKVSLIDNEYDDSAIEFFLVDNLFRCTVFPNKAMA</sequence>
<dbReference type="NCBIfam" id="NF033859">
    <property type="entry name" value="SMEK_N"/>
    <property type="match status" value="1"/>
</dbReference>
<organism evidence="2">
    <name type="scientific">Serratia marcescens</name>
    <dbReference type="NCBI Taxonomy" id="615"/>
    <lineage>
        <taxon>Bacteria</taxon>
        <taxon>Pseudomonadati</taxon>
        <taxon>Pseudomonadota</taxon>
        <taxon>Gammaproteobacteria</taxon>
        <taxon>Enterobacterales</taxon>
        <taxon>Yersiniaceae</taxon>
        <taxon>Serratia</taxon>
    </lineage>
</organism>
<evidence type="ECO:0000259" key="1">
    <source>
        <dbReference type="Pfam" id="PF21941"/>
    </source>
</evidence>
<gene>
    <name evidence="2" type="ORF">PWN146_04426</name>
</gene>
<evidence type="ECO:0000313" key="2">
    <source>
        <dbReference type="EMBL" id="SAY45690.1"/>
    </source>
</evidence>
<dbReference type="Pfam" id="PF21941">
    <property type="entry name" value="SMEK_N"/>
    <property type="match status" value="1"/>
</dbReference>
<accession>A0A1C3HKV8</accession>
<feature type="domain" description="SMEK" evidence="1">
    <location>
        <begin position="10"/>
        <end position="148"/>
    </location>
</feature>